<evidence type="ECO:0000259" key="2">
    <source>
        <dbReference type="Pfam" id="PF13476"/>
    </source>
</evidence>
<feature type="domain" description="Rad50/SbcC-type AAA" evidence="2">
    <location>
        <begin position="5"/>
        <end position="242"/>
    </location>
</feature>
<dbReference type="PANTHER" id="PTHR32182">
    <property type="entry name" value="DNA REPLICATION AND REPAIR PROTEIN RECF"/>
    <property type="match status" value="1"/>
</dbReference>
<gene>
    <name evidence="3" type="ORF">MOZ60_01975</name>
</gene>
<dbReference type="Gene3D" id="3.40.50.300">
    <property type="entry name" value="P-loop containing nucleotide triphosphate hydrolases"/>
    <property type="match status" value="2"/>
</dbReference>
<reference evidence="3 4" key="1">
    <citation type="submission" date="2022-03" db="EMBL/GenBank/DDBJ databases">
        <title>Novel taxa within the pig intestine.</title>
        <authorList>
            <person name="Wylensek D."/>
            <person name="Bishof K."/>
            <person name="Afrizal A."/>
            <person name="Clavel T."/>
        </authorList>
    </citation>
    <scope>NUCLEOTIDE SEQUENCE [LARGE SCALE GENOMIC DNA]</scope>
    <source>
        <strain evidence="3 4">CLA-KB-P133</strain>
    </source>
</reference>
<dbReference type="PANTHER" id="PTHR32182:SF0">
    <property type="entry name" value="DNA REPLICATION AND REPAIR PROTEIN RECF"/>
    <property type="match status" value="1"/>
</dbReference>
<dbReference type="Pfam" id="PF13476">
    <property type="entry name" value="AAA_23"/>
    <property type="match status" value="1"/>
</dbReference>
<name>A0AB35U0H4_9FIRM</name>
<dbReference type="InterPro" id="IPR038729">
    <property type="entry name" value="Rad50/SbcC_AAA"/>
</dbReference>
<dbReference type="EMBL" id="JALBUR010000002">
    <property type="protein sequence ID" value="MDX8418858.1"/>
    <property type="molecule type" value="Genomic_DNA"/>
</dbReference>
<proteinExistence type="predicted"/>
<evidence type="ECO:0000313" key="3">
    <source>
        <dbReference type="EMBL" id="MDX8418858.1"/>
    </source>
</evidence>
<feature type="coiled-coil region" evidence="1">
    <location>
        <begin position="213"/>
        <end position="288"/>
    </location>
</feature>
<dbReference type="GO" id="GO:0016887">
    <property type="term" value="F:ATP hydrolysis activity"/>
    <property type="evidence" value="ECO:0007669"/>
    <property type="project" value="InterPro"/>
</dbReference>
<dbReference type="RefSeq" id="WP_277652864.1">
    <property type="nucleotide sequence ID" value="NZ_JALBUR010000002.1"/>
</dbReference>
<protein>
    <submittedName>
        <fullName evidence="3">AAA family ATPase</fullName>
    </submittedName>
</protein>
<keyword evidence="4" id="KW-1185">Reference proteome</keyword>
<accession>A0AB35U0H4</accession>
<evidence type="ECO:0000256" key="1">
    <source>
        <dbReference type="SAM" id="Coils"/>
    </source>
</evidence>
<comment type="caution">
    <text evidence="3">The sequence shown here is derived from an EMBL/GenBank/DDBJ whole genome shotgun (WGS) entry which is preliminary data.</text>
</comment>
<organism evidence="3 4">
    <name type="scientific">Grylomicrobium aquisgranensis</name>
    <dbReference type="NCBI Taxonomy" id="2926318"/>
    <lineage>
        <taxon>Bacteria</taxon>
        <taxon>Bacillati</taxon>
        <taxon>Bacillota</taxon>
        <taxon>Erysipelotrichia</taxon>
        <taxon>Erysipelotrichales</taxon>
        <taxon>Erysipelotrichaceae</taxon>
        <taxon>Grylomicrobium</taxon>
    </lineage>
</organism>
<dbReference type="AlphaFoldDB" id="A0AB35U0H4"/>
<dbReference type="InterPro" id="IPR027417">
    <property type="entry name" value="P-loop_NTPase"/>
</dbReference>
<dbReference type="SUPFAM" id="SSF52540">
    <property type="entry name" value="P-loop containing nucleoside triphosphate hydrolases"/>
    <property type="match status" value="1"/>
</dbReference>
<dbReference type="Proteomes" id="UP001286174">
    <property type="component" value="Unassembled WGS sequence"/>
</dbReference>
<dbReference type="GO" id="GO:0006302">
    <property type="term" value="P:double-strand break repair"/>
    <property type="evidence" value="ECO:0007669"/>
    <property type="project" value="InterPro"/>
</dbReference>
<keyword evidence="1" id="KW-0175">Coiled coil</keyword>
<evidence type="ECO:0000313" key="4">
    <source>
        <dbReference type="Proteomes" id="UP001286174"/>
    </source>
</evidence>
<dbReference type="GO" id="GO:0000731">
    <property type="term" value="P:DNA synthesis involved in DNA repair"/>
    <property type="evidence" value="ECO:0007669"/>
    <property type="project" value="TreeGrafter"/>
</dbReference>
<sequence length="677" mass="77592">MIIKSLTLHDFRQFRGTQSIEFSTDPDRKTTLVIAENTTGKTTILESFRWIFYGSTDLKTIINNDQNDEMQPNSQSTIWGEVVLEHLGIEYHIKRNGLVIKNAVNAKVVDTELIIHYIDTNGIEQELRGDDAQQKVLEIVPRDLFPYFFFQGENIEKIGHAISNGRNTDSSEFVKAIRGMLGFNWLYKEKEHLLSAERKYRKAIEENQNDTKLQDIQKRINTEIDNIQKDKKELNEIEKNLEAYTRERDELNALISHSAAVAEKQTQSLELQDEIANKTAELRKLQDSIFKKFSSNGMRYLSKSLFQQAEKLLQDNDDIDKGIPGMDATAIEYLLQQKKCICGLELKEDCPEFVALKKAEKYLPPNNLGAEISSFLTYGKQFVSYGDEFKADFDDRRGQLTRLQAEIDEKSDKKDKLDQEIQNAPDISKKKQRQIELDRIIANENVRIGAVNTQIEDAQSALTSANKEKENYKVLDENSIKLQECDWQVSTLINRIENYCKKKEAEKKAELESAINDIFFRVFNSDLAIELDNNYHMRFIQKKSDKEKEDISEAFETSGAQDAIMAFSFIGGIIELAKKKAAKKASDNSDDLDDDYELEPYPLVMDAPSSSFDKKRIKSFCEIMPNIAEQLIFFIKDTDGLVVKENLKGKIGKEYSIQKSGKFESKIVPGSKIEGVH</sequence>